<evidence type="ECO:0000256" key="1">
    <source>
        <dbReference type="SAM" id="MobiDB-lite"/>
    </source>
</evidence>
<protein>
    <submittedName>
        <fullName evidence="2">Uncharacterized protein</fullName>
    </submittedName>
</protein>
<dbReference type="AlphaFoldDB" id="A0A9P1CQY7"/>
<reference evidence="2" key="1">
    <citation type="submission" date="2022-10" db="EMBL/GenBank/DDBJ databases">
        <authorList>
            <person name="Chen Y."/>
            <person name="Dougan E. K."/>
            <person name="Chan C."/>
            <person name="Rhodes N."/>
            <person name="Thang M."/>
        </authorList>
    </citation>
    <scope>NUCLEOTIDE SEQUENCE</scope>
</reference>
<feature type="region of interest" description="Disordered" evidence="1">
    <location>
        <begin position="294"/>
        <end position="338"/>
    </location>
</feature>
<feature type="region of interest" description="Disordered" evidence="1">
    <location>
        <begin position="359"/>
        <end position="400"/>
    </location>
</feature>
<evidence type="ECO:0000313" key="4">
    <source>
        <dbReference type="Proteomes" id="UP001152797"/>
    </source>
</evidence>
<dbReference type="EMBL" id="CAMXCT010001988">
    <property type="protein sequence ID" value="CAI3994706.1"/>
    <property type="molecule type" value="Genomic_DNA"/>
</dbReference>
<feature type="compositionally biased region" description="Basic and acidic residues" evidence="1">
    <location>
        <begin position="299"/>
        <end position="315"/>
    </location>
</feature>
<proteinExistence type="predicted"/>
<dbReference type="EMBL" id="CAMXCT020001988">
    <property type="protein sequence ID" value="CAL1148081.1"/>
    <property type="molecule type" value="Genomic_DNA"/>
</dbReference>
<feature type="compositionally biased region" description="Polar residues" evidence="1">
    <location>
        <begin position="386"/>
        <end position="397"/>
    </location>
</feature>
<feature type="compositionally biased region" description="Basic and acidic residues" evidence="1">
    <location>
        <begin position="212"/>
        <end position="240"/>
    </location>
</feature>
<comment type="caution">
    <text evidence="2">The sequence shown here is derived from an EMBL/GenBank/DDBJ whole genome shotgun (WGS) entry which is preliminary data.</text>
</comment>
<dbReference type="EMBL" id="CAMXCT030001988">
    <property type="protein sequence ID" value="CAL4782018.1"/>
    <property type="molecule type" value="Genomic_DNA"/>
</dbReference>
<name>A0A9P1CQY7_9DINO</name>
<reference evidence="3" key="2">
    <citation type="submission" date="2024-04" db="EMBL/GenBank/DDBJ databases">
        <authorList>
            <person name="Chen Y."/>
            <person name="Shah S."/>
            <person name="Dougan E. K."/>
            <person name="Thang M."/>
            <person name="Chan C."/>
        </authorList>
    </citation>
    <scope>NUCLEOTIDE SEQUENCE [LARGE SCALE GENOMIC DNA]</scope>
</reference>
<accession>A0A9P1CQY7</accession>
<feature type="region of interest" description="Disordered" evidence="1">
    <location>
        <begin position="138"/>
        <end position="281"/>
    </location>
</feature>
<dbReference type="Proteomes" id="UP001152797">
    <property type="component" value="Unassembled WGS sequence"/>
</dbReference>
<feature type="compositionally biased region" description="Polar residues" evidence="1">
    <location>
        <begin position="359"/>
        <end position="376"/>
    </location>
</feature>
<gene>
    <name evidence="2" type="ORF">C1SCF055_LOCUS21335</name>
</gene>
<evidence type="ECO:0000313" key="2">
    <source>
        <dbReference type="EMBL" id="CAI3994706.1"/>
    </source>
</evidence>
<organism evidence="2">
    <name type="scientific">Cladocopium goreaui</name>
    <dbReference type="NCBI Taxonomy" id="2562237"/>
    <lineage>
        <taxon>Eukaryota</taxon>
        <taxon>Sar</taxon>
        <taxon>Alveolata</taxon>
        <taxon>Dinophyceae</taxon>
        <taxon>Suessiales</taxon>
        <taxon>Symbiodiniaceae</taxon>
        <taxon>Cladocopium</taxon>
    </lineage>
</organism>
<feature type="compositionally biased region" description="Basic and acidic residues" evidence="1">
    <location>
        <begin position="184"/>
        <end position="197"/>
    </location>
</feature>
<sequence>MEHSPPSPVGSWPAIPPSPMGPMSTAREPSLEFCSEPELMEQSNEILMEAMRRHHDSLAEKLQHLDARVQQIAESLCHSRRLMPMRRSSTHSNASAVEYPSSQKRLQADSLAMEVLQMDISHLGAGRLPTRSMSLKKLPAITRRKERTHSTNSTPKKEKEVEFSILPSIPALPGVLEQGPMPREATRSVTEETDGWHRSVGASTGLPSGSCSRDRSGDRDQEDSRGRLAQDSRSFSKDESQLMPRSSTSASKSIHRGNSQSSALAEGTEPQEEVKSMKSFHRGSSLNSAFLAEVAESQEDGKSSRGENTPKESSKRSRAVSQVSSGGGKEKTRRASAVLDRAVSKGNLSEVFRLREQELTATLSHRPSGDPQNSSVKSREKATMLQELTNEDGGTSESADEDCCKAVFGRIFSLGYGEPKWGTLYQQTCVFLSPFILEGS</sequence>
<keyword evidence="4" id="KW-1185">Reference proteome</keyword>
<feature type="region of interest" description="Disordered" evidence="1">
    <location>
        <begin position="1"/>
        <end position="31"/>
    </location>
</feature>
<evidence type="ECO:0000313" key="3">
    <source>
        <dbReference type="EMBL" id="CAL1148081.1"/>
    </source>
</evidence>
<feature type="compositionally biased region" description="Polar residues" evidence="1">
    <location>
        <begin position="243"/>
        <end position="263"/>
    </location>
</feature>
<feature type="compositionally biased region" description="Pro residues" evidence="1">
    <location>
        <begin position="1"/>
        <end position="20"/>
    </location>
</feature>